<evidence type="ECO:0000256" key="3">
    <source>
        <dbReference type="ARBA" id="ARBA00023136"/>
    </source>
</evidence>
<keyword evidence="3 4" id="KW-0472">Membrane</keyword>
<feature type="transmembrane region" description="Helical" evidence="4">
    <location>
        <begin position="254"/>
        <end position="276"/>
    </location>
</feature>
<protein>
    <recommendedName>
        <fullName evidence="7">Sodium-dependent glucose transporter 1</fullName>
    </recommendedName>
</protein>
<feature type="transmembrane region" description="Helical" evidence="4">
    <location>
        <begin position="824"/>
        <end position="847"/>
    </location>
</feature>
<evidence type="ECO:0000313" key="6">
    <source>
        <dbReference type="Proteomes" id="UP000759131"/>
    </source>
</evidence>
<sequence length="854" mass="94902">MFRLGQGSKLIKYHLGYRLVIDFNRHAQSMYQFMHTLNFIVKANSNIINISGLDSTRGPNTKGTIIGHMDDTPTNTAAILSVRPTKIHCTAGFLYSYINRQLSLTILTIILAVFSALSPFCTNIWLLYASVFIASIGGGAWDSGNSVWTIELWKENSPPVLQLAQMMFGLGNILSPIIARDYLLGDMSNCTDAVDYSLQVTGLGRHYFNRHHPKHHPHTHRPPPHHLTTTVAPFVCPDDDPINYSIDRRPRLKVPFLIAGGVTLIVPVIWIIMFAIKRYQVPKTRERVDSRVADPTGKTVQKITTDKSPILMPARRTKIILIILVGMSLNSYSAMEQSFLNNSSTYYQYLPIRLSAQEAADVLSVMTSTYTVGRLISAFIASKLSAEVMLVYHSVIICVSMAILQFGQHSKAFIWAGNALIGFGYSAMWPSYIAFGEKYIKSQRYPETSTLGLCAVIFAPTTIDMMHVFDTTMARISLVGVGTNIGYLTGSFIGFTYKWVNRQLAITVTTAMLGVFTLLAPLCPNVTLLILCMFLGSIGSGCFDSSNAVWVIEMWDSKSPSVLMLGQMMYGLGSILAPVLARPFVSTDTEPTDGTTLASVTTEAPIDYTYRRQQLVIPYMIAGGTTLIVPTIFLLMRYKQPESETIKSDEKTHQANLSQATDSGNNSLALIERALALASYNALEGVHMGSLPTYLHYLPLVNISSQRAADVMTLMTSTYTVGRLICAYISLKLRPEIMITYHTILIFISILIMQFGKTSMVAIWVANGIIGFGFCAMWTSFWILAENCAKLDNTITSIFCITATVFNLVSPFVIGPLIEKHPEVFLYLEMAYLALTIFLFIILMIIVRMSRQNR</sequence>
<name>A0A7R9Q1F4_9ACAR</name>
<keyword evidence="6" id="KW-1185">Reference proteome</keyword>
<feature type="transmembrane region" description="Helical" evidence="4">
    <location>
        <begin position="616"/>
        <end position="636"/>
    </location>
</feature>
<proteinExistence type="predicted"/>
<dbReference type="InterPro" id="IPR036259">
    <property type="entry name" value="MFS_trans_sf"/>
</dbReference>
<feature type="transmembrane region" description="Helical" evidence="4">
    <location>
        <begin position="562"/>
        <end position="581"/>
    </location>
</feature>
<feature type="transmembrane region" description="Helical" evidence="4">
    <location>
        <begin position="412"/>
        <end position="429"/>
    </location>
</feature>
<feature type="transmembrane region" description="Helical" evidence="4">
    <location>
        <begin position="737"/>
        <end position="755"/>
    </location>
</feature>
<dbReference type="EMBL" id="OC860604">
    <property type="protein sequence ID" value="CAD7628722.1"/>
    <property type="molecule type" value="Genomic_DNA"/>
</dbReference>
<dbReference type="Proteomes" id="UP000759131">
    <property type="component" value="Unassembled WGS sequence"/>
</dbReference>
<feature type="transmembrane region" description="Helical" evidence="4">
    <location>
        <begin position="450"/>
        <end position="469"/>
    </location>
</feature>
<feature type="transmembrane region" description="Helical" evidence="4">
    <location>
        <begin position="761"/>
        <end position="785"/>
    </location>
</feature>
<dbReference type="SUPFAM" id="SSF103473">
    <property type="entry name" value="MFS general substrate transporter"/>
    <property type="match status" value="2"/>
</dbReference>
<reference evidence="5" key="1">
    <citation type="submission" date="2020-11" db="EMBL/GenBank/DDBJ databases">
        <authorList>
            <person name="Tran Van P."/>
        </authorList>
    </citation>
    <scope>NUCLEOTIDE SEQUENCE</scope>
</reference>
<dbReference type="Pfam" id="PF07690">
    <property type="entry name" value="MFS_1"/>
    <property type="match status" value="2"/>
</dbReference>
<evidence type="ECO:0000256" key="2">
    <source>
        <dbReference type="ARBA" id="ARBA00022989"/>
    </source>
</evidence>
<dbReference type="AlphaFoldDB" id="A0A7R9Q1F4"/>
<gene>
    <name evidence="5" type="ORF">OSB1V03_LOCUS9143</name>
</gene>
<feature type="transmembrane region" description="Helical" evidence="4">
    <location>
        <begin position="102"/>
        <end position="120"/>
    </location>
</feature>
<feature type="transmembrane region" description="Helical" evidence="4">
    <location>
        <begin position="388"/>
        <end position="406"/>
    </location>
</feature>
<evidence type="ECO:0008006" key="7">
    <source>
        <dbReference type="Google" id="ProtNLM"/>
    </source>
</evidence>
<dbReference type="InterPro" id="IPR011701">
    <property type="entry name" value="MFS"/>
</dbReference>
<feature type="transmembrane region" description="Helical" evidence="4">
    <location>
        <begin position="475"/>
        <end position="497"/>
    </location>
</feature>
<evidence type="ECO:0000256" key="4">
    <source>
        <dbReference type="SAM" id="Phobius"/>
    </source>
</evidence>
<dbReference type="EMBL" id="CAJPIZ010006029">
    <property type="protein sequence ID" value="CAG2109152.1"/>
    <property type="molecule type" value="Genomic_DNA"/>
</dbReference>
<accession>A0A7R9Q1F4</accession>
<dbReference type="PANTHER" id="PTHR23121">
    <property type="entry name" value="SODIUM-DEPENDENT GLUCOSE TRANSPORTER 1"/>
    <property type="match status" value="1"/>
</dbReference>
<dbReference type="PANTHER" id="PTHR23121:SF9">
    <property type="entry name" value="SODIUM-DEPENDENT GLUCOSE TRANSPORTER 1"/>
    <property type="match status" value="1"/>
</dbReference>
<evidence type="ECO:0000313" key="5">
    <source>
        <dbReference type="EMBL" id="CAD7628722.1"/>
    </source>
</evidence>
<keyword evidence="1 4" id="KW-0812">Transmembrane</keyword>
<feature type="transmembrane region" description="Helical" evidence="4">
    <location>
        <begin position="797"/>
        <end position="818"/>
    </location>
</feature>
<dbReference type="Gene3D" id="1.20.1250.20">
    <property type="entry name" value="MFS general substrate transporter like domains"/>
    <property type="match status" value="4"/>
</dbReference>
<evidence type="ECO:0000256" key="1">
    <source>
        <dbReference type="ARBA" id="ARBA00022692"/>
    </source>
</evidence>
<dbReference type="GO" id="GO:0022857">
    <property type="term" value="F:transmembrane transporter activity"/>
    <property type="evidence" value="ECO:0007669"/>
    <property type="project" value="InterPro"/>
</dbReference>
<organism evidence="5">
    <name type="scientific">Medioppia subpectinata</name>
    <dbReference type="NCBI Taxonomy" id="1979941"/>
    <lineage>
        <taxon>Eukaryota</taxon>
        <taxon>Metazoa</taxon>
        <taxon>Ecdysozoa</taxon>
        <taxon>Arthropoda</taxon>
        <taxon>Chelicerata</taxon>
        <taxon>Arachnida</taxon>
        <taxon>Acari</taxon>
        <taxon>Acariformes</taxon>
        <taxon>Sarcoptiformes</taxon>
        <taxon>Oribatida</taxon>
        <taxon>Brachypylina</taxon>
        <taxon>Oppioidea</taxon>
        <taxon>Oppiidae</taxon>
        <taxon>Medioppia</taxon>
    </lineage>
</organism>
<dbReference type="OrthoDB" id="6512734at2759"/>
<keyword evidence="2 4" id="KW-1133">Transmembrane helix</keyword>